<feature type="domain" description="G-protein coupled receptors family 3 profile" evidence="13">
    <location>
        <begin position="623"/>
        <end position="887"/>
    </location>
</feature>
<accession>A0ABM1JZM3</accession>
<feature type="transmembrane region" description="Helical" evidence="11">
    <location>
        <begin position="817"/>
        <end position="837"/>
    </location>
</feature>
<feature type="transmembrane region" description="Helical" evidence="11">
    <location>
        <begin position="849"/>
        <end position="872"/>
    </location>
</feature>
<evidence type="ECO:0000256" key="11">
    <source>
        <dbReference type="SAM" id="Phobius"/>
    </source>
</evidence>
<evidence type="ECO:0000256" key="8">
    <source>
        <dbReference type="ARBA" id="ARBA00023170"/>
    </source>
</evidence>
<dbReference type="InterPro" id="IPR011500">
    <property type="entry name" value="GPCR_3_9-Cys_dom"/>
</dbReference>
<evidence type="ECO:0000256" key="4">
    <source>
        <dbReference type="ARBA" id="ARBA00022729"/>
    </source>
</evidence>
<name>A0ABM1JZM3_GEKJA</name>
<dbReference type="GeneID" id="107110624"/>
<dbReference type="PRINTS" id="PR01535">
    <property type="entry name" value="VOMERONASL2R"/>
</dbReference>
<dbReference type="Pfam" id="PF01094">
    <property type="entry name" value="ANF_receptor"/>
    <property type="match status" value="1"/>
</dbReference>
<feature type="signal peptide" evidence="12">
    <location>
        <begin position="1"/>
        <end position="32"/>
    </location>
</feature>
<dbReference type="PANTHER" id="PTHR24061:SF599">
    <property type="entry name" value="G-PROTEIN COUPLED RECEPTORS FAMILY 3 PROFILE DOMAIN-CONTAINING PROTEIN"/>
    <property type="match status" value="1"/>
</dbReference>
<dbReference type="InterPro" id="IPR017979">
    <property type="entry name" value="GPCR_3_CS"/>
</dbReference>
<evidence type="ECO:0000256" key="3">
    <source>
        <dbReference type="ARBA" id="ARBA00022692"/>
    </source>
</evidence>
<feature type="transmembrane region" description="Helical" evidence="11">
    <location>
        <begin position="738"/>
        <end position="760"/>
    </location>
</feature>
<dbReference type="Pfam" id="PF07562">
    <property type="entry name" value="NCD3G"/>
    <property type="match status" value="1"/>
</dbReference>
<sequence length="891" mass="100699">METVMLLLPHILMTKTVMQLLLLLPHTECVETEPLQIPHEWYQPGDLLIGGIVSHIGYYSYSVTFKKHPSQESLDFPISVLKFYQHILALAFAIREINNNPKILPNVTLGFHILDNYYEAKMSYRTTLDLLFKSHWFVPNYKCGFQKNLIGVIGGLGSETSLIMGDILSLYKIPQISYGSFESAMDDQTSFPSFYRMVPNEALQYVGMIKLLLHFSWKWVGLISSNDDSGEHFLQMLEPMLSRNGICAAFTERMKALVYVDTLGEMLPNLFGAGPDFLERNANVVVVYGDISTITRLMSILWVSKLKLFLSDSDFMERTSAGKVWIMTAQIEFAFTTFQRSLDIQMFHGALSFTIHSNELTGFHKFIQTVKPSWAKGDGFIKDVWEQMFDCSLPDSVGPTQSSEMCTGEERLESVPATFFEMSMTGHSYSIYNAVYTLAHALYIMYSSTANQKAMKDENRLAPPNVEPWQLHSFLQRVSFNNSAGDEIVFSDHGELEVGFDITNMVTFPNNSYARGQVGRLDLQTTLGEELTIQQNKIEWHRSLSRVPPFSVCNQNCHPGYSKKKKEGEKFCCFDCAPCPKGMISNLTDLDYCVTCLEDHYPNTIQDQCIPKTLSFLSFAEPLGILLACLAVFFSLVTVLVLGIFIKHQDTPIIKANNRSITYVLLISLLLCFLCSVLFIGQPNEVTCLLRQTTFGIIFSVAVSSVLAKTITVLVAFVASTPRNIFRKLLGGKFAHSIIICFSLVQVGICSVWLATFPPFPDWEMDSMMEKITVKCNEGLVTMFYIVLGYMGFLATMGFVVAFLVKRLPDSYNEAKFITFSMLLFCSVWLSFLPTYLSTSGKEMVAVEIFSILASSMGLLGCIFLPKCYIIIMKPELNKREQLIRKRHQSF</sequence>
<dbReference type="InterPro" id="IPR000337">
    <property type="entry name" value="GPCR_3"/>
</dbReference>
<dbReference type="PROSITE" id="PS50259">
    <property type="entry name" value="G_PROTEIN_RECEP_F3_4"/>
    <property type="match status" value="1"/>
</dbReference>
<gene>
    <name evidence="15" type="primary">LOC107110624</name>
</gene>
<keyword evidence="14" id="KW-1185">Reference proteome</keyword>
<dbReference type="SUPFAM" id="SSF53822">
    <property type="entry name" value="Periplasmic binding protein-like I"/>
    <property type="match status" value="1"/>
</dbReference>
<dbReference type="InterPro" id="IPR028082">
    <property type="entry name" value="Peripla_BP_I"/>
</dbReference>
<feature type="chain" id="PRO_5047238375" evidence="12">
    <location>
        <begin position="33"/>
        <end position="891"/>
    </location>
</feature>
<dbReference type="CDD" id="cd15283">
    <property type="entry name" value="7tmC_V2R_pheromone"/>
    <property type="match status" value="1"/>
</dbReference>
<dbReference type="Pfam" id="PF00003">
    <property type="entry name" value="7tm_3"/>
    <property type="match status" value="1"/>
</dbReference>
<dbReference type="RefSeq" id="XP_015266910.1">
    <property type="nucleotide sequence ID" value="XM_015411424.1"/>
</dbReference>
<evidence type="ECO:0000256" key="1">
    <source>
        <dbReference type="ARBA" id="ARBA00004651"/>
    </source>
</evidence>
<evidence type="ECO:0000259" key="13">
    <source>
        <dbReference type="PROSITE" id="PS50259"/>
    </source>
</evidence>
<keyword evidence="6" id="KW-0297">G-protein coupled receptor</keyword>
<keyword evidence="5 11" id="KW-1133">Transmembrane helix</keyword>
<evidence type="ECO:0000256" key="10">
    <source>
        <dbReference type="ARBA" id="ARBA00023224"/>
    </source>
</evidence>
<comment type="subcellular location">
    <subcellularLocation>
        <location evidence="1">Cell membrane</location>
        <topology evidence="1">Multi-pass membrane protein</topology>
    </subcellularLocation>
</comment>
<evidence type="ECO:0000256" key="2">
    <source>
        <dbReference type="ARBA" id="ARBA00022475"/>
    </source>
</evidence>
<dbReference type="InterPro" id="IPR017978">
    <property type="entry name" value="GPCR_3_C"/>
</dbReference>
<dbReference type="PANTHER" id="PTHR24061">
    <property type="entry name" value="CALCIUM-SENSING RECEPTOR-RELATED"/>
    <property type="match status" value="1"/>
</dbReference>
<proteinExistence type="predicted"/>
<feature type="transmembrane region" description="Helical" evidence="11">
    <location>
        <begin position="623"/>
        <end position="648"/>
    </location>
</feature>
<dbReference type="InterPro" id="IPR038550">
    <property type="entry name" value="GPCR_3_9-Cys_sf"/>
</dbReference>
<evidence type="ECO:0000256" key="5">
    <source>
        <dbReference type="ARBA" id="ARBA00022989"/>
    </source>
</evidence>
<dbReference type="PROSITE" id="PS00981">
    <property type="entry name" value="G_PROTEIN_RECEP_F3_3"/>
    <property type="match status" value="1"/>
</dbReference>
<protein>
    <submittedName>
        <fullName evidence="15">Vomeronasal type-2 receptor 26-like</fullName>
    </submittedName>
</protein>
<keyword evidence="10" id="KW-0807">Transducer</keyword>
<evidence type="ECO:0000313" key="14">
    <source>
        <dbReference type="Proteomes" id="UP000694871"/>
    </source>
</evidence>
<evidence type="ECO:0000256" key="7">
    <source>
        <dbReference type="ARBA" id="ARBA00023136"/>
    </source>
</evidence>
<dbReference type="InterPro" id="IPR004073">
    <property type="entry name" value="GPCR_3_vmron_rcpt_2"/>
</dbReference>
<evidence type="ECO:0000313" key="15">
    <source>
        <dbReference type="RefSeq" id="XP_015266910.1"/>
    </source>
</evidence>
<keyword evidence="2" id="KW-1003">Cell membrane</keyword>
<feature type="transmembrane region" description="Helical" evidence="11">
    <location>
        <begin position="780"/>
        <end position="805"/>
    </location>
</feature>
<keyword evidence="4 12" id="KW-0732">Signal</keyword>
<dbReference type="Gene3D" id="3.40.50.2300">
    <property type="match status" value="2"/>
</dbReference>
<dbReference type="InterPro" id="IPR000068">
    <property type="entry name" value="GPCR_3_Ca_sens_rcpt-rel"/>
</dbReference>
<keyword evidence="3 11" id="KW-0812">Transmembrane</keyword>
<dbReference type="PRINTS" id="PR00248">
    <property type="entry name" value="GPCRMGR"/>
</dbReference>
<feature type="transmembrane region" description="Helical" evidence="11">
    <location>
        <begin position="660"/>
        <end position="681"/>
    </location>
</feature>
<keyword evidence="8" id="KW-0675">Receptor</keyword>
<feature type="transmembrane region" description="Helical" evidence="11">
    <location>
        <begin position="693"/>
        <end position="718"/>
    </location>
</feature>
<evidence type="ECO:0000256" key="6">
    <source>
        <dbReference type="ARBA" id="ARBA00023040"/>
    </source>
</evidence>
<organism evidence="14 15">
    <name type="scientific">Gekko japonicus</name>
    <name type="common">Schlegel's Japanese gecko</name>
    <dbReference type="NCBI Taxonomy" id="146911"/>
    <lineage>
        <taxon>Eukaryota</taxon>
        <taxon>Metazoa</taxon>
        <taxon>Chordata</taxon>
        <taxon>Craniata</taxon>
        <taxon>Vertebrata</taxon>
        <taxon>Euteleostomi</taxon>
        <taxon>Lepidosauria</taxon>
        <taxon>Squamata</taxon>
        <taxon>Bifurcata</taxon>
        <taxon>Gekkota</taxon>
        <taxon>Gekkonidae</taxon>
        <taxon>Gekkoninae</taxon>
        <taxon>Gekko</taxon>
    </lineage>
</organism>
<evidence type="ECO:0000256" key="12">
    <source>
        <dbReference type="SAM" id="SignalP"/>
    </source>
</evidence>
<keyword evidence="7 11" id="KW-0472">Membrane</keyword>
<keyword evidence="9" id="KW-0325">Glycoprotein</keyword>
<dbReference type="Gene3D" id="2.10.50.30">
    <property type="entry name" value="GPCR, family 3, nine cysteines domain"/>
    <property type="match status" value="1"/>
</dbReference>
<dbReference type="Proteomes" id="UP000694871">
    <property type="component" value="Unplaced"/>
</dbReference>
<evidence type="ECO:0000256" key="9">
    <source>
        <dbReference type="ARBA" id="ARBA00023180"/>
    </source>
</evidence>
<dbReference type="InterPro" id="IPR001828">
    <property type="entry name" value="ANF_lig-bd_rcpt"/>
</dbReference>
<reference evidence="15" key="1">
    <citation type="submission" date="2025-08" db="UniProtKB">
        <authorList>
            <consortium name="RefSeq"/>
        </authorList>
    </citation>
    <scope>IDENTIFICATION</scope>
</reference>